<proteinExistence type="predicted"/>
<dbReference type="AlphaFoldDB" id="A0A9Q3HPY4"/>
<dbReference type="EMBL" id="AVOT02023426">
    <property type="protein sequence ID" value="MBW0513446.1"/>
    <property type="molecule type" value="Genomic_DNA"/>
</dbReference>
<reference evidence="1" key="1">
    <citation type="submission" date="2021-03" db="EMBL/GenBank/DDBJ databases">
        <title>Draft genome sequence of rust myrtle Austropuccinia psidii MF-1, a brazilian biotype.</title>
        <authorList>
            <person name="Quecine M.C."/>
            <person name="Pachon D.M.R."/>
            <person name="Bonatelli M.L."/>
            <person name="Correr F.H."/>
            <person name="Franceschini L.M."/>
            <person name="Leite T.F."/>
            <person name="Margarido G.R.A."/>
            <person name="Almeida C.A."/>
            <person name="Ferrarezi J.A."/>
            <person name="Labate C.A."/>
        </authorList>
    </citation>
    <scope>NUCLEOTIDE SEQUENCE</scope>
    <source>
        <strain evidence="1">MF-1</strain>
    </source>
</reference>
<accession>A0A9Q3HPY4</accession>
<evidence type="ECO:0000313" key="1">
    <source>
        <dbReference type="EMBL" id="MBW0513446.1"/>
    </source>
</evidence>
<keyword evidence="2" id="KW-1185">Reference proteome</keyword>
<organism evidence="1 2">
    <name type="scientific">Austropuccinia psidii MF-1</name>
    <dbReference type="NCBI Taxonomy" id="1389203"/>
    <lineage>
        <taxon>Eukaryota</taxon>
        <taxon>Fungi</taxon>
        <taxon>Dikarya</taxon>
        <taxon>Basidiomycota</taxon>
        <taxon>Pucciniomycotina</taxon>
        <taxon>Pucciniomycetes</taxon>
        <taxon>Pucciniales</taxon>
        <taxon>Sphaerophragmiaceae</taxon>
        <taxon>Austropuccinia</taxon>
    </lineage>
</organism>
<dbReference type="Proteomes" id="UP000765509">
    <property type="component" value="Unassembled WGS sequence"/>
</dbReference>
<protein>
    <submittedName>
        <fullName evidence="1">Uncharacterized protein</fullName>
    </submittedName>
</protein>
<gene>
    <name evidence="1" type="ORF">O181_053161</name>
</gene>
<evidence type="ECO:0000313" key="2">
    <source>
        <dbReference type="Proteomes" id="UP000765509"/>
    </source>
</evidence>
<sequence length="86" mass="9330">MAWNVLLAISTCHGPRPQLRPPGHILQHWPPWKILNPTNPQANTLVLGLGGHLDFKGPLAPPTLSRALGPPPFIGGLGPKWNIWAI</sequence>
<comment type="caution">
    <text evidence="1">The sequence shown here is derived from an EMBL/GenBank/DDBJ whole genome shotgun (WGS) entry which is preliminary data.</text>
</comment>
<name>A0A9Q3HPY4_9BASI</name>